<evidence type="ECO:0000256" key="2">
    <source>
        <dbReference type="ARBA" id="ARBA00023125"/>
    </source>
</evidence>
<dbReference type="PROSITE" id="PS50110">
    <property type="entry name" value="RESPONSE_REGULATORY"/>
    <property type="match status" value="1"/>
</dbReference>
<dbReference type="RefSeq" id="WP_061535013.1">
    <property type="nucleotide sequence ID" value="NZ_CP013233.1"/>
</dbReference>
<dbReference type="SMART" id="SM00448">
    <property type="entry name" value="REC"/>
    <property type="match status" value="1"/>
</dbReference>
<dbReference type="CDD" id="cd06170">
    <property type="entry name" value="LuxR_C_like"/>
    <property type="match status" value="1"/>
</dbReference>
<dbReference type="Pfam" id="PF00072">
    <property type="entry name" value="Response_reg"/>
    <property type="match status" value="1"/>
</dbReference>
<evidence type="ECO:0000313" key="7">
    <source>
        <dbReference type="Proteomes" id="UP000071778"/>
    </source>
</evidence>
<dbReference type="GO" id="GO:0000160">
    <property type="term" value="P:phosphorelay signal transduction system"/>
    <property type="evidence" value="ECO:0007669"/>
    <property type="project" value="InterPro"/>
</dbReference>
<gene>
    <name evidence="6" type="ORF">CAter282_4543</name>
</gene>
<dbReference type="PATRIC" id="fig|279058.17.peg.4896"/>
<proteinExistence type="predicted"/>
<evidence type="ECO:0000256" key="3">
    <source>
        <dbReference type="PROSITE-ProRule" id="PRU00169"/>
    </source>
</evidence>
<comment type="caution">
    <text evidence="3">Lacks conserved residue(s) required for the propagation of feature annotation.</text>
</comment>
<evidence type="ECO:0000259" key="4">
    <source>
        <dbReference type="PROSITE" id="PS50043"/>
    </source>
</evidence>
<dbReference type="PROSITE" id="PS50043">
    <property type="entry name" value="HTH_LUXR_2"/>
    <property type="match status" value="1"/>
</dbReference>
<dbReference type="InterPro" id="IPR011006">
    <property type="entry name" value="CheY-like_superfamily"/>
</dbReference>
<dbReference type="InterPro" id="IPR039420">
    <property type="entry name" value="WalR-like"/>
</dbReference>
<dbReference type="PANTHER" id="PTHR43214">
    <property type="entry name" value="TWO-COMPONENT RESPONSE REGULATOR"/>
    <property type="match status" value="1"/>
</dbReference>
<dbReference type="SUPFAM" id="SSF46894">
    <property type="entry name" value="C-terminal effector domain of the bipartite response regulators"/>
    <property type="match status" value="1"/>
</dbReference>
<keyword evidence="7" id="KW-1185">Reference proteome</keyword>
<dbReference type="GO" id="GO:0006355">
    <property type="term" value="P:regulation of DNA-templated transcription"/>
    <property type="evidence" value="ECO:0007669"/>
    <property type="project" value="InterPro"/>
</dbReference>
<sequence>MIKIILADDQPAVISGALKYLNEIPGYSVVACVSSIDELALRLRDTPCDMLITEFSMPINRIGEGCALLNRLNQDYPAIDLIVLTMLDIPAVLYQISTVGVKGLIHKSDEIAELGRAIQEGTRSTPYLGKSVQRLLRKGPSGKLPTVREAEVLKMYVVGNSLREIARSLNKSVKTVGLQKSSAMKKLGLRNDIELGRYCCTMGRLSHTA</sequence>
<dbReference type="SUPFAM" id="SSF52172">
    <property type="entry name" value="CheY-like"/>
    <property type="match status" value="1"/>
</dbReference>
<reference evidence="6 7" key="1">
    <citation type="submission" date="2015-11" db="EMBL/GenBank/DDBJ databases">
        <title>Exploring the genomic traits of fungus-feeding bacterial genus Collimonas.</title>
        <authorList>
            <person name="Song C."/>
            <person name="Schmidt R."/>
            <person name="de Jager V."/>
            <person name="Krzyzanowska D."/>
            <person name="Jongedijk E."/>
            <person name="Cankar K."/>
            <person name="Beekwilder J."/>
            <person name="van Veen A."/>
            <person name="de Boer W."/>
            <person name="van Veen J.A."/>
            <person name="Garbeva P."/>
        </authorList>
    </citation>
    <scope>NUCLEOTIDE SEQUENCE [LARGE SCALE GENOMIC DNA]</scope>
    <source>
        <strain evidence="6 7">Ter282</strain>
    </source>
</reference>
<dbReference type="PANTHER" id="PTHR43214:SF17">
    <property type="entry name" value="TRANSCRIPTIONAL REGULATORY PROTEIN RCSB"/>
    <property type="match status" value="1"/>
</dbReference>
<keyword evidence="1" id="KW-0597">Phosphoprotein</keyword>
<name>A0A127PX24_9BURK</name>
<dbReference type="Proteomes" id="UP000071778">
    <property type="component" value="Chromosome"/>
</dbReference>
<keyword evidence="2" id="KW-0238">DNA-binding</keyword>
<dbReference type="GO" id="GO:0003677">
    <property type="term" value="F:DNA binding"/>
    <property type="evidence" value="ECO:0007669"/>
    <property type="project" value="UniProtKB-KW"/>
</dbReference>
<dbReference type="InterPro" id="IPR000792">
    <property type="entry name" value="Tscrpt_reg_LuxR_C"/>
</dbReference>
<accession>A0A127PX24</accession>
<dbReference type="Gene3D" id="1.10.10.10">
    <property type="entry name" value="Winged helix-like DNA-binding domain superfamily/Winged helix DNA-binding domain"/>
    <property type="match status" value="1"/>
</dbReference>
<organism evidence="6 7">
    <name type="scientific">Collimonas arenae</name>
    <dbReference type="NCBI Taxonomy" id="279058"/>
    <lineage>
        <taxon>Bacteria</taxon>
        <taxon>Pseudomonadati</taxon>
        <taxon>Pseudomonadota</taxon>
        <taxon>Betaproteobacteria</taxon>
        <taxon>Burkholderiales</taxon>
        <taxon>Oxalobacteraceae</taxon>
        <taxon>Collimonas</taxon>
    </lineage>
</organism>
<dbReference type="EMBL" id="CP013235">
    <property type="protein sequence ID" value="AMP12200.1"/>
    <property type="molecule type" value="Genomic_DNA"/>
</dbReference>
<evidence type="ECO:0000259" key="5">
    <source>
        <dbReference type="PROSITE" id="PS50110"/>
    </source>
</evidence>
<dbReference type="SMART" id="SM00421">
    <property type="entry name" value="HTH_LUXR"/>
    <property type="match status" value="1"/>
</dbReference>
<evidence type="ECO:0000313" key="6">
    <source>
        <dbReference type="EMBL" id="AMP12200.1"/>
    </source>
</evidence>
<feature type="domain" description="Response regulatory" evidence="5">
    <location>
        <begin position="3"/>
        <end position="122"/>
    </location>
</feature>
<dbReference type="OrthoDB" id="8585266at2"/>
<dbReference type="InterPro" id="IPR016032">
    <property type="entry name" value="Sig_transdc_resp-reg_C-effctor"/>
</dbReference>
<protein>
    <submittedName>
        <fullName evidence="6">Bacterial regulatory s, luxR family protein</fullName>
    </submittedName>
</protein>
<dbReference type="AlphaFoldDB" id="A0A127PX24"/>
<dbReference type="Gene3D" id="3.40.50.2300">
    <property type="match status" value="1"/>
</dbReference>
<dbReference type="InterPro" id="IPR036388">
    <property type="entry name" value="WH-like_DNA-bd_sf"/>
</dbReference>
<dbReference type="InterPro" id="IPR058245">
    <property type="entry name" value="NreC/VraR/RcsB-like_REC"/>
</dbReference>
<evidence type="ECO:0000256" key="1">
    <source>
        <dbReference type="ARBA" id="ARBA00022553"/>
    </source>
</evidence>
<dbReference type="CDD" id="cd17535">
    <property type="entry name" value="REC_NarL-like"/>
    <property type="match status" value="1"/>
</dbReference>
<feature type="domain" description="HTH luxR-type" evidence="4">
    <location>
        <begin position="138"/>
        <end position="203"/>
    </location>
</feature>
<dbReference type="PRINTS" id="PR00038">
    <property type="entry name" value="HTHLUXR"/>
</dbReference>
<dbReference type="InterPro" id="IPR001789">
    <property type="entry name" value="Sig_transdc_resp-reg_receiver"/>
</dbReference>
<dbReference type="Pfam" id="PF00196">
    <property type="entry name" value="GerE"/>
    <property type="match status" value="1"/>
</dbReference>